<proteinExistence type="predicted"/>
<dbReference type="InParanoid" id="A0A0Q2MIU9"/>
<keyword evidence="3" id="KW-1185">Reference proteome</keyword>
<evidence type="ECO:0000256" key="1">
    <source>
        <dbReference type="SAM" id="Phobius"/>
    </source>
</evidence>
<dbReference type="AlphaFoldDB" id="A0A0Q2MIU9"/>
<keyword evidence="1" id="KW-1133">Transmembrane helix</keyword>
<keyword evidence="1" id="KW-0472">Membrane</keyword>
<accession>A0A0Q2MIU9</accession>
<evidence type="ECO:0000313" key="3">
    <source>
        <dbReference type="Proteomes" id="UP000051221"/>
    </source>
</evidence>
<comment type="caution">
    <text evidence="2">The sequence shown here is derived from an EMBL/GenBank/DDBJ whole genome shotgun (WGS) entry which is preliminary data.</text>
</comment>
<dbReference type="Proteomes" id="UP000051221">
    <property type="component" value="Unassembled WGS sequence"/>
</dbReference>
<keyword evidence="1" id="KW-0812">Transmembrane</keyword>
<reference evidence="2 3" key="1">
    <citation type="submission" date="2015-08" db="EMBL/GenBank/DDBJ databases">
        <title>Antibacterial properties of a collection of Vibrionaceae strains.</title>
        <authorList>
            <person name="Giubergia S."/>
        </authorList>
    </citation>
    <scope>NUCLEOTIDE SEQUENCE [LARGE SCALE GENOMIC DNA]</scope>
    <source>
        <strain evidence="2 3">S0821</strain>
    </source>
</reference>
<name>A0A0Q2MIU9_VIBFU</name>
<evidence type="ECO:0000313" key="2">
    <source>
        <dbReference type="EMBL" id="KQH87626.1"/>
    </source>
</evidence>
<organism evidence="2 3">
    <name type="scientific">Vibrio furnissii</name>
    <dbReference type="NCBI Taxonomy" id="29494"/>
    <lineage>
        <taxon>Bacteria</taxon>
        <taxon>Pseudomonadati</taxon>
        <taxon>Pseudomonadota</taxon>
        <taxon>Gammaproteobacteria</taxon>
        <taxon>Vibrionales</taxon>
        <taxon>Vibrionaceae</taxon>
        <taxon>Vibrio</taxon>
    </lineage>
</organism>
<protein>
    <submittedName>
        <fullName evidence="2">Uncharacterized protein</fullName>
    </submittedName>
</protein>
<dbReference type="EMBL" id="LKHS01000002">
    <property type="protein sequence ID" value="KQH87626.1"/>
    <property type="molecule type" value="Genomic_DNA"/>
</dbReference>
<feature type="transmembrane region" description="Helical" evidence="1">
    <location>
        <begin position="29"/>
        <end position="52"/>
    </location>
</feature>
<gene>
    <name evidence="2" type="ORF">AMR76_03330</name>
</gene>
<sequence length="65" mass="7485">MVELLVQNRSMVVQSFQPHFCSLSGSKSALASLSLTGNSFFITSHPCFYIVYNRKYKERAKIEMY</sequence>